<dbReference type="AlphaFoldDB" id="A0A6H9YSG5"/>
<dbReference type="EMBL" id="WBMT01000005">
    <property type="protein sequence ID" value="KAB2349690.1"/>
    <property type="molecule type" value="Genomic_DNA"/>
</dbReference>
<feature type="chain" id="PRO_5026077097" description="Surface-anchored protein" evidence="1">
    <location>
        <begin position="27"/>
        <end position="212"/>
    </location>
</feature>
<organism evidence="2 3">
    <name type="scientific">Actinomadura rudentiformis</name>
    <dbReference type="NCBI Taxonomy" id="359158"/>
    <lineage>
        <taxon>Bacteria</taxon>
        <taxon>Bacillati</taxon>
        <taxon>Actinomycetota</taxon>
        <taxon>Actinomycetes</taxon>
        <taxon>Streptosporangiales</taxon>
        <taxon>Thermomonosporaceae</taxon>
        <taxon>Actinomadura</taxon>
    </lineage>
</organism>
<reference evidence="2 3" key="1">
    <citation type="submission" date="2019-09" db="EMBL/GenBank/DDBJ databases">
        <title>Actinomadura physcomitrii sp. nov., a novel actinomycete isolated from moss [Physcomitrium sphaericum (Ludw) Fuernr].</title>
        <authorList>
            <person name="Zhuang X."/>
            <person name="Liu C."/>
        </authorList>
    </citation>
    <scope>NUCLEOTIDE SEQUENCE [LARGE SCALE GENOMIC DNA]</scope>
    <source>
        <strain evidence="2 3">HMC1</strain>
    </source>
</reference>
<keyword evidence="1" id="KW-0732">Signal</keyword>
<evidence type="ECO:0000256" key="1">
    <source>
        <dbReference type="SAM" id="SignalP"/>
    </source>
</evidence>
<dbReference type="Proteomes" id="UP000468735">
    <property type="component" value="Unassembled WGS sequence"/>
</dbReference>
<protein>
    <recommendedName>
        <fullName evidence="4">Surface-anchored protein</fullName>
    </recommendedName>
</protein>
<name>A0A6H9YSG5_9ACTN</name>
<feature type="signal peptide" evidence="1">
    <location>
        <begin position="1"/>
        <end position="26"/>
    </location>
</feature>
<dbReference type="OrthoDB" id="4424311at2"/>
<accession>A0A6H9YSG5</accession>
<dbReference type="InterPro" id="IPR022435">
    <property type="entry name" value="Surface-anchored_actinobac"/>
</dbReference>
<sequence>MLGARAVVALVATVVALLATAAPASAAVTLTSGHVDVIDVNYASGNLAVQVRDETTGTAVERSPADVVLQVPAAAKITVPGGSQWSFLGAAGSTVWVLPQNQVAGLLWAGWNANDVATGVFTNNQLTFELVSVTGGQFSIYTTTLGNPTVRFHSRSAGPKTQLVSAKAHSHANWAFNTAGTYTVTFKVTGTLAGTTTTKTSGNVSFTFQVLN</sequence>
<comment type="caution">
    <text evidence="2">The sequence shown here is derived from an EMBL/GenBank/DDBJ whole genome shotgun (WGS) entry which is preliminary data.</text>
</comment>
<dbReference type="RefSeq" id="WP_151560459.1">
    <property type="nucleotide sequence ID" value="NZ_WBMT01000005.1"/>
</dbReference>
<dbReference type="NCBIfam" id="TIGR03769">
    <property type="entry name" value="P_ac_wall_RPT"/>
    <property type="match status" value="1"/>
</dbReference>
<gene>
    <name evidence="2" type="ORF">F8566_13120</name>
</gene>
<dbReference type="NCBIfam" id="NF038134">
    <property type="entry name" value="choice_anch_M"/>
    <property type="match status" value="1"/>
</dbReference>
<proteinExistence type="predicted"/>
<evidence type="ECO:0008006" key="4">
    <source>
        <dbReference type="Google" id="ProtNLM"/>
    </source>
</evidence>
<evidence type="ECO:0000313" key="2">
    <source>
        <dbReference type="EMBL" id="KAB2349690.1"/>
    </source>
</evidence>
<keyword evidence="3" id="KW-1185">Reference proteome</keyword>
<evidence type="ECO:0000313" key="3">
    <source>
        <dbReference type="Proteomes" id="UP000468735"/>
    </source>
</evidence>